<dbReference type="SUPFAM" id="SSF56219">
    <property type="entry name" value="DNase I-like"/>
    <property type="match status" value="1"/>
</dbReference>
<dbReference type="GO" id="GO:0004519">
    <property type="term" value="F:endonuclease activity"/>
    <property type="evidence" value="ECO:0007669"/>
    <property type="project" value="UniProtKB-KW"/>
</dbReference>
<dbReference type="EMBL" id="JASHIF010000004">
    <property type="protein sequence ID" value="MDI9858632.1"/>
    <property type="molecule type" value="Genomic_DNA"/>
</dbReference>
<evidence type="ECO:0000313" key="4">
    <source>
        <dbReference type="Proteomes" id="UP001236507"/>
    </source>
</evidence>
<keyword evidence="3" id="KW-0255">Endonuclease</keyword>
<dbReference type="Pfam" id="PF03372">
    <property type="entry name" value="Exo_endo_phos"/>
    <property type="match status" value="1"/>
</dbReference>
<keyword evidence="3" id="KW-0540">Nuclease</keyword>
<feature type="transmembrane region" description="Helical" evidence="1">
    <location>
        <begin position="69"/>
        <end position="92"/>
    </location>
</feature>
<reference evidence="3 4" key="1">
    <citation type="submission" date="2023-05" db="EMBL/GenBank/DDBJ databases">
        <title>Novel species of genus Flectobacillus isolated from stream in China.</title>
        <authorList>
            <person name="Lu H."/>
        </authorList>
    </citation>
    <scope>NUCLEOTIDE SEQUENCE [LARGE SCALE GENOMIC DNA]</scope>
    <source>
        <strain evidence="3 4">KCTC 42575</strain>
    </source>
</reference>
<feature type="transmembrane region" description="Helical" evidence="1">
    <location>
        <begin position="97"/>
        <end position="117"/>
    </location>
</feature>
<dbReference type="Gene3D" id="3.60.10.10">
    <property type="entry name" value="Endonuclease/exonuclease/phosphatase"/>
    <property type="match status" value="1"/>
</dbReference>
<keyword evidence="1" id="KW-0812">Transmembrane</keyword>
<evidence type="ECO:0000256" key="1">
    <source>
        <dbReference type="SAM" id="Phobius"/>
    </source>
</evidence>
<feature type="transmembrane region" description="Helical" evidence="1">
    <location>
        <begin position="42"/>
        <end position="63"/>
    </location>
</feature>
<feature type="domain" description="Endonuclease/exonuclease/phosphatase" evidence="2">
    <location>
        <begin position="151"/>
        <end position="369"/>
    </location>
</feature>
<keyword evidence="1" id="KW-0472">Membrane</keyword>
<keyword evidence="3" id="KW-0378">Hydrolase</keyword>
<dbReference type="RefSeq" id="WP_283343799.1">
    <property type="nucleotide sequence ID" value="NZ_JASHIF010000004.1"/>
</dbReference>
<protein>
    <submittedName>
        <fullName evidence="3">Endonuclease/exonuclease/phosphatase family protein</fullName>
    </submittedName>
</protein>
<organism evidence="3 4">
    <name type="scientific">Flectobacillus roseus</name>
    <dbReference type="NCBI Taxonomy" id="502259"/>
    <lineage>
        <taxon>Bacteria</taxon>
        <taxon>Pseudomonadati</taxon>
        <taxon>Bacteroidota</taxon>
        <taxon>Cytophagia</taxon>
        <taxon>Cytophagales</taxon>
        <taxon>Flectobacillaceae</taxon>
        <taxon>Flectobacillus</taxon>
    </lineage>
</organism>
<keyword evidence="4" id="KW-1185">Reference proteome</keyword>
<accession>A0ABT6Y4Z9</accession>
<dbReference type="InterPro" id="IPR036691">
    <property type="entry name" value="Endo/exonu/phosph_ase_sf"/>
</dbReference>
<comment type="caution">
    <text evidence="3">The sequence shown here is derived from an EMBL/GenBank/DDBJ whole genome shotgun (WGS) entry which is preliminary data.</text>
</comment>
<dbReference type="Proteomes" id="UP001236507">
    <property type="component" value="Unassembled WGS sequence"/>
</dbReference>
<keyword evidence="1" id="KW-1133">Transmembrane helix</keyword>
<name>A0ABT6Y4Z9_9BACT</name>
<evidence type="ECO:0000313" key="3">
    <source>
        <dbReference type="EMBL" id="MDI9858632.1"/>
    </source>
</evidence>
<sequence>MKTLHITFPRHIAILYWMIRTSEAFETMQEFISLLWTALRRYPFSFVGLSYMFLSMAFCYWPISGHWFAGFMMMSLPVALIWGGLASIFLLVKKQRVVATVGLVWCLLATPLARRFMGVGTEKPMTALQNANSLKVLSFNSAKFADFPSDFAQWNELDADIACFQEYSPNATVEKNYAEKAVLLADDLTEEVGLGLLSKYPIVKKYGRIWNREGQPNINGYIVADIAYKGDTVRVVNVHFWSMGIRINQAFDALQEGKIASFFRELGDSFGRLKFGFDSRYQQIDEVQEYVAGSRYPVILCGDFNETPFGYAYGKMSLLYKNAFEEVGKGMGFTLNRQPYFVRIDQQFYSHQWEIQSCETVSSVGFSDHFPLMAHYTLNKPVDLNPQVLVAKVD</sequence>
<gene>
    <name evidence="3" type="ORF">QM524_05385</name>
</gene>
<dbReference type="InterPro" id="IPR005135">
    <property type="entry name" value="Endo/exonuclease/phosphatase"/>
</dbReference>
<dbReference type="CDD" id="cd09084">
    <property type="entry name" value="EEP-2"/>
    <property type="match status" value="1"/>
</dbReference>
<evidence type="ECO:0000259" key="2">
    <source>
        <dbReference type="Pfam" id="PF03372"/>
    </source>
</evidence>
<proteinExistence type="predicted"/>